<protein>
    <submittedName>
        <fullName evidence="2">Uncharacterized protein</fullName>
    </submittedName>
</protein>
<evidence type="ECO:0000313" key="3">
    <source>
        <dbReference type="Proteomes" id="UP000295985"/>
    </source>
</evidence>
<gene>
    <name evidence="2" type="ORF">DDT54_09320</name>
</gene>
<comment type="caution">
    <text evidence="2">The sequence shown here is derived from an EMBL/GenBank/DDBJ whole genome shotgun (WGS) entry which is preliminary data.</text>
</comment>
<evidence type="ECO:0000313" key="2">
    <source>
        <dbReference type="EMBL" id="PWC24577.1"/>
    </source>
</evidence>
<dbReference type="EMBL" id="QDKK01000012">
    <property type="protein sequence ID" value="PWC24577.1"/>
    <property type="molecule type" value="Genomic_DNA"/>
</dbReference>
<proteinExistence type="predicted"/>
<sequence length="51" mass="5905">MLHYDISSLKKSEAESERGKYETEQTIYQRGFSHRTVSGAGRLLEYVQARP</sequence>
<feature type="compositionally biased region" description="Basic and acidic residues" evidence="1">
    <location>
        <begin position="8"/>
        <end position="23"/>
    </location>
</feature>
<accession>A0A2U1USC4</accession>
<organism evidence="2 3">
    <name type="scientific">Brenneria nigrifluens DSM 30175 = ATCC 13028</name>
    <dbReference type="NCBI Taxonomy" id="1121120"/>
    <lineage>
        <taxon>Bacteria</taxon>
        <taxon>Pseudomonadati</taxon>
        <taxon>Pseudomonadota</taxon>
        <taxon>Gammaproteobacteria</taxon>
        <taxon>Enterobacterales</taxon>
        <taxon>Pectobacteriaceae</taxon>
        <taxon>Brenneria</taxon>
    </lineage>
</organism>
<dbReference type="AlphaFoldDB" id="A0A2U1USC4"/>
<name>A0A2U1USC4_9GAMM</name>
<evidence type="ECO:0000256" key="1">
    <source>
        <dbReference type="SAM" id="MobiDB-lite"/>
    </source>
</evidence>
<dbReference type="Proteomes" id="UP000295985">
    <property type="component" value="Unassembled WGS sequence"/>
</dbReference>
<reference evidence="2 3" key="1">
    <citation type="submission" date="2018-04" db="EMBL/GenBank/DDBJ databases">
        <title>Brenneria corticis sp.nov.</title>
        <authorList>
            <person name="Li Y."/>
        </authorList>
    </citation>
    <scope>NUCLEOTIDE SEQUENCE [LARGE SCALE GENOMIC DNA]</scope>
    <source>
        <strain evidence="2 3">LMG 2694</strain>
    </source>
</reference>
<feature type="region of interest" description="Disordered" evidence="1">
    <location>
        <begin position="1"/>
        <end position="23"/>
    </location>
</feature>